<accession>A0AAV4NDQ9</accession>
<name>A0AAV4NDQ9_CAEEX</name>
<organism evidence="1 2">
    <name type="scientific">Caerostris extrusa</name>
    <name type="common">Bark spider</name>
    <name type="synonym">Caerostris bankana</name>
    <dbReference type="NCBI Taxonomy" id="172846"/>
    <lineage>
        <taxon>Eukaryota</taxon>
        <taxon>Metazoa</taxon>
        <taxon>Ecdysozoa</taxon>
        <taxon>Arthropoda</taxon>
        <taxon>Chelicerata</taxon>
        <taxon>Arachnida</taxon>
        <taxon>Araneae</taxon>
        <taxon>Araneomorphae</taxon>
        <taxon>Entelegynae</taxon>
        <taxon>Araneoidea</taxon>
        <taxon>Araneidae</taxon>
        <taxon>Caerostris</taxon>
    </lineage>
</organism>
<dbReference type="Proteomes" id="UP001054945">
    <property type="component" value="Unassembled WGS sequence"/>
</dbReference>
<sequence>MVKNQKIEILELKRVSAQLMNLLPNAPVQELQVALVLRVFGFSNLEDPGLKPTSSNPSLLEICMTNTEVENSAHCTSTEGMVRQVVAWKTFKRHGSHVEGNAQLDNGEEGGKVLEGSLGFGGLTKKKFTDLKTQFRACVKIQWFRYKIYQVQWWI</sequence>
<evidence type="ECO:0000313" key="2">
    <source>
        <dbReference type="Proteomes" id="UP001054945"/>
    </source>
</evidence>
<dbReference type="AlphaFoldDB" id="A0AAV4NDQ9"/>
<proteinExistence type="predicted"/>
<reference evidence="1 2" key="1">
    <citation type="submission" date="2021-06" db="EMBL/GenBank/DDBJ databases">
        <title>Caerostris extrusa draft genome.</title>
        <authorList>
            <person name="Kono N."/>
            <person name="Arakawa K."/>
        </authorList>
    </citation>
    <scope>NUCLEOTIDE SEQUENCE [LARGE SCALE GENOMIC DNA]</scope>
</reference>
<protein>
    <submittedName>
        <fullName evidence="1">Uncharacterized protein</fullName>
    </submittedName>
</protein>
<keyword evidence="2" id="KW-1185">Reference proteome</keyword>
<gene>
    <name evidence="1" type="ORF">CEXT_801171</name>
</gene>
<evidence type="ECO:0000313" key="1">
    <source>
        <dbReference type="EMBL" id="GIX82489.1"/>
    </source>
</evidence>
<dbReference type="EMBL" id="BPLR01020784">
    <property type="protein sequence ID" value="GIX82489.1"/>
    <property type="molecule type" value="Genomic_DNA"/>
</dbReference>
<comment type="caution">
    <text evidence="1">The sequence shown here is derived from an EMBL/GenBank/DDBJ whole genome shotgun (WGS) entry which is preliminary data.</text>
</comment>